<dbReference type="AlphaFoldDB" id="A0A6C0LTK0"/>
<protein>
    <submittedName>
        <fullName evidence="2">Uncharacterized protein</fullName>
    </submittedName>
</protein>
<reference evidence="2" key="1">
    <citation type="journal article" date="2020" name="Nature">
        <title>Giant virus diversity and host interactions through global metagenomics.</title>
        <authorList>
            <person name="Schulz F."/>
            <person name="Roux S."/>
            <person name="Paez-Espino D."/>
            <person name="Jungbluth S."/>
            <person name="Walsh D.A."/>
            <person name="Denef V.J."/>
            <person name="McMahon K.D."/>
            <person name="Konstantinidis K.T."/>
            <person name="Eloe-Fadrosh E.A."/>
            <person name="Kyrpides N.C."/>
            <person name="Woyke T."/>
        </authorList>
    </citation>
    <scope>NUCLEOTIDE SEQUENCE</scope>
    <source>
        <strain evidence="2">GVMAG-M-3300027969-2</strain>
    </source>
</reference>
<feature type="compositionally biased region" description="Acidic residues" evidence="1">
    <location>
        <begin position="394"/>
        <end position="411"/>
    </location>
</feature>
<evidence type="ECO:0000313" key="2">
    <source>
        <dbReference type="EMBL" id="QHU32572.1"/>
    </source>
</evidence>
<feature type="region of interest" description="Disordered" evidence="1">
    <location>
        <begin position="394"/>
        <end position="419"/>
    </location>
</feature>
<dbReference type="EMBL" id="MN740540">
    <property type="protein sequence ID" value="QHU32572.1"/>
    <property type="molecule type" value="Genomic_DNA"/>
</dbReference>
<proteinExistence type="predicted"/>
<name>A0A6C0LTK0_9ZZZZ</name>
<accession>A0A6C0LTK0</accession>
<evidence type="ECO:0000256" key="1">
    <source>
        <dbReference type="SAM" id="MobiDB-lite"/>
    </source>
</evidence>
<sequence>MRKNTIKDNINYYIKMDYIHEANDSFRFDKLHLTKPTPISGGNYFIKFLVGDMSLYIQPPKCKLKDGITKAGKKLFADLVFNNENEQFIRWIENLENYSQEIIYKNREAWFDGGLEKHDIENYFTSPLKIYKSGKYYTVRTNVVKLKIYDENECEVEMESLNNSMNVMTILEFQGIKCSSRNFQIEIEMKQMLVMKPTNIFEKCLLKPKNTNQISNGEIPENKPIMRENITMKIEEDEYIAKEERLIPVITEEEEVQAETVEETFDKHTETEDAIDEEVQEDIALQEHVKETVDKEIEEPAKEEIKEIQKDETPVIQPTNLVINKVISNGLEEVNFPLESLPDNDVIHIKTSNEVYYEMYREARRKAKIARNLALSSYLEAKRIKNTYMLEDIDDSEESDLDLEDLENENDENNKNESE</sequence>
<organism evidence="2">
    <name type="scientific">viral metagenome</name>
    <dbReference type="NCBI Taxonomy" id="1070528"/>
    <lineage>
        <taxon>unclassified sequences</taxon>
        <taxon>metagenomes</taxon>
        <taxon>organismal metagenomes</taxon>
    </lineage>
</organism>